<sequence>MLASRFVPPPRRGYWHVGVLIQCVNIPAARGKWEWRLEGCGSEEWGMDITRTFDIMQ</sequence>
<keyword evidence="2" id="KW-1185">Reference proteome</keyword>
<dbReference type="AlphaFoldDB" id="A0A166JQV1"/>
<name>A0A166JQV1_9AGAM</name>
<gene>
    <name evidence="1" type="ORF">FIBSPDRAFT_861018</name>
</gene>
<dbReference type="Proteomes" id="UP000076532">
    <property type="component" value="Unassembled WGS sequence"/>
</dbReference>
<evidence type="ECO:0000313" key="2">
    <source>
        <dbReference type="Proteomes" id="UP000076532"/>
    </source>
</evidence>
<evidence type="ECO:0000313" key="1">
    <source>
        <dbReference type="EMBL" id="KZP21116.1"/>
    </source>
</evidence>
<proteinExistence type="predicted"/>
<reference evidence="1 2" key="1">
    <citation type="journal article" date="2016" name="Mol. Biol. Evol.">
        <title>Comparative Genomics of Early-Diverging Mushroom-Forming Fungi Provides Insights into the Origins of Lignocellulose Decay Capabilities.</title>
        <authorList>
            <person name="Nagy L.G."/>
            <person name="Riley R."/>
            <person name="Tritt A."/>
            <person name="Adam C."/>
            <person name="Daum C."/>
            <person name="Floudas D."/>
            <person name="Sun H."/>
            <person name="Yadav J.S."/>
            <person name="Pangilinan J."/>
            <person name="Larsson K.H."/>
            <person name="Matsuura K."/>
            <person name="Barry K."/>
            <person name="Labutti K."/>
            <person name="Kuo R."/>
            <person name="Ohm R.A."/>
            <person name="Bhattacharya S.S."/>
            <person name="Shirouzu T."/>
            <person name="Yoshinaga Y."/>
            <person name="Martin F.M."/>
            <person name="Grigoriev I.V."/>
            <person name="Hibbett D.S."/>
        </authorList>
    </citation>
    <scope>NUCLEOTIDE SEQUENCE [LARGE SCALE GENOMIC DNA]</scope>
    <source>
        <strain evidence="1 2">CBS 109695</strain>
    </source>
</reference>
<dbReference type="EMBL" id="KV417550">
    <property type="protein sequence ID" value="KZP21116.1"/>
    <property type="molecule type" value="Genomic_DNA"/>
</dbReference>
<accession>A0A166JQV1</accession>
<feature type="non-terminal residue" evidence="1">
    <location>
        <position position="57"/>
    </location>
</feature>
<protein>
    <submittedName>
        <fullName evidence="1">Uncharacterized protein</fullName>
    </submittedName>
</protein>
<organism evidence="1 2">
    <name type="scientific">Athelia psychrophila</name>
    <dbReference type="NCBI Taxonomy" id="1759441"/>
    <lineage>
        <taxon>Eukaryota</taxon>
        <taxon>Fungi</taxon>
        <taxon>Dikarya</taxon>
        <taxon>Basidiomycota</taxon>
        <taxon>Agaricomycotina</taxon>
        <taxon>Agaricomycetes</taxon>
        <taxon>Agaricomycetidae</taxon>
        <taxon>Atheliales</taxon>
        <taxon>Atheliaceae</taxon>
        <taxon>Athelia</taxon>
    </lineage>
</organism>